<evidence type="ECO:0000313" key="1">
    <source>
        <dbReference type="EMBL" id="KJH72035.1"/>
    </source>
</evidence>
<accession>A0A0D8ZTG6</accession>
<dbReference type="Proteomes" id="UP000032452">
    <property type="component" value="Unassembled WGS sequence"/>
</dbReference>
<dbReference type="AlphaFoldDB" id="A0A0D8ZTG6"/>
<dbReference type="CDD" id="cd09881">
    <property type="entry name" value="PIN_VapC4-5_FitB-like"/>
    <property type="match status" value="1"/>
</dbReference>
<dbReference type="InterPro" id="IPR029060">
    <property type="entry name" value="PIN-like_dom_sf"/>
</dbReference>
<name>A0A0D8ZTG6_9CYAN</name>
<dbReference type="PATRIC" id="fig|1618023.3.peg.3352"/>
<dbReference type="SUPFAM" id="SSF88723">
    <property type="entry name" value="PIN domain-like"/>
    <property type="match status" value="1"/>
</dbReference>
<keyword evidence="2" id="KW-1185">Reference proteome</keyword>
<dbReference type="EMBL" id="JYON01000007">
    <property type="protein sequence ID" value="KJH72035.1"/>
    <property type="molecule type" value="Genomic_DNA"/>
</dbReference>
<dbReference type="Gene3D" id="3.40.50.1010">
    <property type="entry name" value="5'-nuclease"/>
    <property type="match status" value="1"/>
</dbReference>
<sequence>MLDTDHLSLYGRNHPQVIAQLQANSEQIATTAINVEEQVKRRLAQVAEAKSKDGSALTNAYQRLVETIMLLSEFQVLKYNAESCAIYQSLKAQRIKVGTQDLRIASITLAHNGILVTINLQDFNQVPNLITQKWSI</sequence>
<proteinExistence type="predicted"/>
<organism evidence="1 2">
    <name type="scientific">Aliterella atlantica CENA595</name>
    <dbReference type="NCBI Taxonomy" id="1618023"/>
    <lineage>
        <taxon>Bacteria</taxon>
        <taxon>Bacillati</taxon>
        <taxon>Cyanobacteriota</taxon>
        <taxon>Cyanophyceae</taxon>
        <taxon>Chroococcidiopsidales</taxon>
        <taxon>Aliterellaceae</taxon>
        <taxon>Aliterella</taxon>
    </lineage>
</organism>
<reference evidence="1 2" key="1">
    <citation type="submission" date="2015-02" db="EMBL/GenBank/DDBJ databases">
        <title>Draft genome of a novel marine cyanobacterium (Chroococcales) isolated from South Atlantic Ocean.</title>
        <authorList>
            <person name="Rigonato J."/>
            <person name="Alvarenga D.O."/>
            <person name="Branco L.H."/>
            <person name="Varani A.M."/>
            <person name="Brandini F.P."/>
            <person name="Fiore M.F."/>
        </authorList>
    </citation>
    <scope>NUCLEOTIDE SEQUENCE [LARGE SCALE GENOMIC DNA]</scope>
    <source>
        <strain evidence="1 2">CENA595</strain>
    </source>
</reference>
<protein>
    <submittedName>
        <fullName evidence="1">Nucleic acid-binding protein, contains PIN domain protein</fullName>
    </submittedName>
</protein>
<evidence type="ECO:0000313" key="2">
    <source>
        <dbReference type="Proteomes" id="UP000032452"/>
    </source>
</evidence>
<comment type="caution">
    <text evidence="1">The sequence shown here is derived from an EMBL/GenBank/DDBJ whole genome shotgun (WGS) entry which is preliminary data.</text>
</comment>
<gene>
    <name evidence="1" type="ORF">UH38_08110</name>
</gene>
<dbReference type="STRING" id="1618023.UH38_08110"/>
<dbReference type="OrthoDB" id="574223at2"/>